<accession>E6VYB2</accession>
<sequence>MAKRNVQHIGDDQLVYGLPKHMVGSPSQKNAKRENSPGSRDSPDKPDTQVFWTVHPKDKACDACKAMEGIKFAEEPERPHPNCKCEIRRHEHTPGKRRLGGFIKGYDGNAVEQFFGLGLVRVTIRHVTGALGSGVHVYSNLDGVRQGHTLGKEVVFTFGALTDTPILWNIHIVQKGADNTLVKYEIEYEQ</sequence>
<dbReference type="OrthoDB" id="5452822at2"/>
<protein>
    <submittedName>
        <fullName evidence="2">Uncharacterized protein</fullName>
    </submittedName>
</protein>
<dbReference type="RefSeq" id="WP_013513506.1">
    <property type="nucleotide sequence ID" value="NC_014844.1"/>
</dbReference>
<keyword evidence="3" id="KW-1185">Reference proteome</keyword>
<dbReference type="AlphaFoldDB" id="E6VYB2"/>
<reference evidence="2 3" key="2">
    <citation type="journal article" date="2014" name="Genome Announc.">
        <title>Complete Genome Sequence of the Subsurface, Mesophilic Sulfate-Reducing Bacterium Desulfovibrio aespoeensis Aspo-2.</title>
        <authorList>
            <person name="Pedersen K."/>
            <person name="Bengtsson A."/>
            <person name="Edlund J."/>
            <person name="Rabe L."/>
            <person name="Hazen T."/>
            <person name="Chakraborty R."/>
            <person name="Goodwin L."/>
            <person name="Shapiro N."/>
        </authorList>
    </citation>
    <scope>NUCLEOTIDE SEQUENCE [LARGE SCALE GENOMIC DNA]</scope>
    <source>
        <strain evidence="3">ATCC 700646 / DSM 10631 / Aspo-2</strain>
    </source>
</reference>
<feature type="region of interest" description="Disordered" evidence="1">
    <location>
        <begin position="1"/>
        <end position="48"/>
    </location>
</feature>
<dbReference type="Proteomes" id="UP000002191">
    <property type="component" value="Chromosome"/>
</dbReference>
<reference evidence="3" key="1">
    <citation type="submission" date="2010-12" db="EMBL/GenBank/DDBJ databases">
        <title>Complete sequence of Desulfovibrio aespoeensis Aspo-2.</title>
        <authorList>
            <consortium name="US DOE Joint Genome Institute"/>
            <person name="Lucas S."/>
            <person name="Copeland A."/>
            <person name="Lapidus A."/>
            <person name="Cheng J.-F."/>
            <person name="Goodwin L."/>
            <person name="Pitluck S."/>
            <person name="Chertkov O."/>
            <person name="Misra M."/>
            <person name="Detter J.C."/>
            <person name="Han C."/>
            <person name="Tapia R."/>
            <person name="Land M."/>
            <person name="Hauser L."/>
            <person name="Kyrpides N."/>
            <person name="Ivanova N."/>
            <person name="Ovchinnikova G."/>
            <person name="Pedersen K."/>
            <person name="Jagevall S."/>
            <person name="Hazen T."/>
            <person name="Woyke T."/>
        </authorList>
    </citation>
    <scope>NUCLEOTIDE SEQUENCE [LARGE SCALE GENOMIC DNA]</scope>
    <source>
        <strain evidence="3">ATCC 700646 / DSM 10631 / Aspo-2</strain>
    </source>
</reference>
<dbReference type="KEGG" id="das:Daes_0550"/>
<name>E6VYB2_PSEA9</name>
<gene>
    <name evidence="2" type="ordered locus">Daes_0550</name>
</gene>
<evidence type="ECO:0000256" key="1">
    <source>
        <dbReference type="SAM" id="MobiDB-lite"/>
    </source>
</evidence>
<proteinExistence type="predicted"/>
<dbReference type="eggNOG" id="ENOG5032ECS">
    <property type="taxonomic scope" value="Bacteria"/>
</dbReference>
<evidence type="ECO:0000313" key="2">
    <source>
        <dbReference type="EMBL" id="ADU61570.1"/>
    </source>
</evidence>
<dbReference type="EMBL" id="CP002431">
    <property type="protein sequence ID" value="ADU61570.1"/>
    <property type="molecule type" value="Genomic_DNA"/>
</dbReference>
<organism evidence="2 3">
    <name type="scientific">Pseudodesulfovibrio aespoeensis (strain ATCC 700646 / DSM 10631 / Aspo-2)</name>
    <name type="common">Desulfovibrio aespoeensis</name>
    <dbReference type="NCBI Taxonomy" id="643562"/>
    <lineage>
        <taxon>Bacteria</taxon>
        <taxon>Pseudomonadati</taxon>
        <taxon>Thermodesulfobacteriota</taxon>
        <taxon>Desulfovibrionia</taxon>
        <taxon>Desulfovibrionales</taxon>
        <taxon>Desulfovibrionaceae</taxon>
    </lineage>
</organism>
<evidence type="ECO:0000313" key="3">
    <source>
        <dbReference type="Proteomes" id="UP000002191"/>
    </source>
</evidence>
<dbReference type="HOGENOM" id="CLU_1452277_0_0_7"/>
<feature type="compositionally biased region" description="Basic and acidic residues" evidence="1">
    <location>
        <begin position="31"/>
        <end position="47"/>
    </location>
</feature>